<keyword evidence="10" id="KW-0547">Nucleotide-binding</keyword>
<keyword evidence="4" id="KW-0597">Phosphoprotein</keyword>
<dbReference type="InterPro" id="IPR035965">
    <property type="entry name" value="PAS-like_dom_sf"/>
</dbReference>
<dbReference type="GO" id="GO:0005524">
    <property type="term" value="F:ATP binding"/>
    <property type="evidence" value="ECO:0007669"/>
    <property type="project" value="UniProtKB-KW"/>
</dbReference>
<evidence type="ECO:0000256" key="6">
    <source>
        <dbReference type="ARBA" id="ARBA00022777"/>
    </source>
</evidence>
<dbReference type="CDD" id="cd00082">
    <property type="entry name" value="HisKA"/>
    <property type="match status" value="1"/>
</dbReference>
<keyword evidence="7" id="KW-0812">Transmembrane</keyword>
<dbReference type="SUPFAM" id="SSF55785">
    <property type="entry name" value="PYP-like sensor domain (PAS domain)"/>
    <property type="match status" value="1"/>
</dbReference>
<proteinExistence type="predicted"/>
<dbReference type="CDD" id="cd06225">
    <property type="entry name" value="HAMP"/>
    <property type="match status" value="1"/>
</dbReference>
<dbReference type="Gene3D" id="6.10.340.10">
    <property type="match status" value="1"/>
</dbReference>
<dbReference type="PROSITE" id="PS50109">
    <property type="entry name" value="HIS_KIN"/>
    <property type="match status" value="1"/>
</dbReference>
<dbReference type="InterPro" id="IPR036890">
    <property type="entry name" value="HATPase_C_sf"/>
</dbReference>
<dbReference type="SUPFAM" id="SSF55874">
    <property type="entry name" value="ATPase domain of HSP90 chaperone/DNA topoisomerase II/histidine kinase"/>
    <property type="match status" value="1"/>
</dbReference>
<evidence type="ECO:0000259" key="8">
    <source>
        <dbReference type="PROSITE" id="PS50109"/>
    </source>
</evidence>
<evidence type="ECO:0000256" key="1">
    <source>
        <dbReference type="ARBA" id="ARBA00000085"/>
    </source>
</evidence>
<dbReference type="Pfam" id="PF02518">
    <property type="entry name" value="HATPase_c"/>
    <property type="match status" value="1"/>
</dbReference>
<evidence type="ECO:0000313" key="10">
    <source>
        <dbReference type="EMBL" id="UTJ05842.1"/>
    </source>
</evidence>
<dbReference type="CDD" id="cd18774">
    <property type="entry name" value="PDC2_HK_sensor"/>
    <property type="match status" value="1"/>
</dbReference>
<keyword evidence="10" id="KW-0067">ATP-binding</keyword>
<keyword evidence="11" id="KW-1185">Reference proteome</keyword>
<dbReference type="EC" id="2.7.13.3" evidence="3"/>
<dbReference type="SUPFAM" id="SSF47384">
    <property type="entry name" value="Homodimeric domain of signal transducing histidine kinase"/>
    <property type="match status" value="1"/>
</dbReference>
<evidence type="ECO:0000256" key="2">
    <source>
        <dbReference type="ARBA" id="ARBA00004370"/>
    </source>
</evidence>
<protein>
    <recommendedName>
        <fullName evidence="3">histidine kinase</fullName>
        <ecNumber evidence="3">2.7.13.3</ecNumber>
    </recommendedName>
</protein>
<dbReference type="PRINTS" id="PR00344">
    <property type="entry name" value="BCTRLSENSOR"/>
</dbReference>
<comment type="catalytic activity">
    <reaction evidence="1">
        <text>ATP + protein L-histidine = ADP + protein N-phospho-L-histidine.</text>
        <dbReference type="EC" id="2.7.13.3"/>
    </reaction>
</comment>
<dbReference type="InterPro" id="IPR036097">
    <property type="entry name" value="HisK_dim/P_sf"/>
</dbReference>
<accession>A0ABY5E1T7</accession>
<keyword evidence="5" id="KW-0808">Transferase</keyword>
<dbReference type="InterPro" id="IPR003594">
    <property type="entry name" value="HATPase_dom"/>
</dbReference>
<name>A0ABY5E1T7_9BACT</name>
<evidence type="ECO:0000256" key="7">
    <source>
        <dbReference type="SAM" id="Phobius"/>
    </source>
</evidence>
<feature type="domain" description="Histidine kinase" evidence="8">
    <location>
        <begin position="485"/>
        <end position="708"/>
    </location>
</feature>
<keyword evidence="7" id="KW-0472">Membrane</keyword>
<dbReference type="PANTHER" id="PTHR43065">
    <property type="entry name" value="SENSOR HISTIDINE KINASE"/>
    <property type="match status" value="1"/>
</dbReference>
<dbReference type="Pfam" id="PF00512">
    <property type="entry name" value="HisKA"/>
    <property type="match status" value="1"/>
</dbReference>
<dbReference type="RefSeq" id="WP_254576023.1">
    <property type="nucleotide sequence ID" value="NZ_CP100595.1"/>
</dbReference>
<evidence type="ECO:0000256" key="5">
    <source>
        <dbReference type="ARBA" id="ARBA00022679"/>
    </source>
</evidence>
<reference evidence="10" key="1">
    <citation type="submission" date="2022-07" db="EMBL/GenBank/DDBJ databases">
        <title>Arcobacter roscoffensis sp. nov., a marine bacterium isolated from coastal seawater collected from Roscoff, France.</title>
        <authorList>
            <person name="Pascual J."/>
            <person name="Lepeaux C."/>
            <person name="Methner A."/>
            <person name="Overmann J."/>
        </authorList>
    </citation>
    <scope>NUCLEOTIDE SEQUENCE</scope>
    <source>
        <strain evidence="10">ARW1-2F2</strain>
    </source>
</reference>
<evidence type="ECO:0000256" key="4">
    <source>
        <dbReference type="ARBA" id="ARBA00022553"/>
    </source>
</evidence>
<keyword evidence="7" id="KW-1133">Transmembrane helix</keyword>
<dbReference type="SMART" id="SM00387">
    <property type="entry name" value="HATPase_c"/>
    <property type="match status" value="1"/>
</dbReference>
<dbReference type="PROSITE" id="PS50885">
    <property type="entry name" value="HAMP"/>
    <property type="match status" value="1"/>
</dbReference>
<organism evidence="10 11">
    <name type="scientific">Arcobacter roscoffensis</name>
    <dbReference type="NCBI Taxonomy" id="2961520"/>
    <lineage>
        <taxon>Bacteria</taxon>
        <taxon>Pseudomonadati</taxon>
        <taxon>Campylobacterota</taxon>
        <taxon>Epsilonproteobacteria</taxon>
        <taxon>Campylobacterales</taxon>
        <taxon>Arcobacteraceae</taxon>
        <taxon>Arcobacter</taxon>
    </lineage>
</organism>
<keyword evidence="6" id="KW-0418">Kinase</keyword>
<sequence>MKKIKSLKKEISLLFIVFSISIIIIIGSFSAYSLYKSRLNSIDHNQEQVLLQVEYEINNFIDNIIKVSNYLKKEYKNDEYSLNNIVQIDRSISSILVLNKNGIIENFAALHNLNVYKGFDYSNKNYFKKIKSTDDTYWSSVFLSSVDEEPSISYSFMHNEKVFVFFIKFTNMSDFIKRFKNIDNSHMIRVFDSNGTIIINPDSNEMVLQRYNASYSDVYESMINKVQAYQQVSFEAIKSLKTQYGTYVNINKTNWKVVVRDDYTKVLESLNNIIYLTFLSIVLFSLISVVVSLKFSKKIFDVFDKLQSTTSEISNGNYDTNMEKSDYLEFNKLISSFNKMRSEIDKREDYLEDSLESFKTLFNSTLESIVLTKDSEIIDVNNVTLDLLKAKDKSDFIGKNMMIFVSEEYREIVKNNLHKDTLPYEVELITLTGEKINVFVQGKLLKFLGQTVRVTAIIDITEVKQKDRLLFQQSKMASMGEMIGNIAHQWRQPLSVITTCSSGIKLENEIGSLNDERLNKSVDNIIENCRYLSKTIDDFRNFFKQDRQIEEFNVNEYINKVLKLLGSSLKNNDIIVKLDFKDDLYLKGVPSEFMQVIINLINNSKDAFILNNIASRTIWIKSKKINNDIVIEVVDGAGGINETIIDKIFEPYFTTKHKSKGTGIGLYMSHQIITEHFDGLIDVKNCEYILDEKKYKGCSFTISIPLNKNNYILNYSI</sequence>
<dbReference type="InterPro" id="IPR003660">
    <property type="entry name" value="HAMP_dom"/>
</dbReference>
<dbReference type="InterPro" id="IPR005467">
    <property type="entry name" value="His_kinase_dom"/>
</dbReference>
<dbReference type="EMBL" id="CP100595">
    <property type="protein sequence ID" value="UTJ05842.1"/>
    <property type="molecule type" value="Genomic_DNA"/>
</dbReference>
<dbReference type="Gene3D" id="3.30.450.20">
    <property type="entry name" value="PAS domain"/>
    <property type="match status" value="2"/>
</dbReference>
<feature type="domain" description="HAMP" evidence="9">
    <location>
        <begin position="297"/>
        <end position="349"/>
    </location>
</feature>
<dbReference type="Proteomes" id="UP001060012">
    <property type="component" value="Chromosome"/>
</dbReference>
<evidence type="ECO:0000256" key="3">
    <source>
        <dbReference type="ARBA" id="ARBA00012438"/>
    </source>
</evidence>
<feature type="transmembrane region" description="Helical" evidence="7">
    <location>
        <begin position="273"/>
        <end position="293"/>
    </location>
</feature>
<dbReference type="Gene3D" id="3.30.565.10">
    <property type="entry name" value="Histidine kinase-like ATPase, C-terminal domain"/>
    <property type="match status" value="1"/>
</dbReference>
<dbReference type="Gene3D" id="1.10.287.130">
    <property type="match status" value="1"/>
</dbReference>
<dbReference type="CDD" id="cd18773">
    <property type="entry name" value="PDC1_HK_sensor"/>
    <property type="match status" value="1"/>
</dbReference>
<dbReference type="SMART" id="SM00388">
    <property type="entry name" value="HisKA"/>
    <property type="match status" value="1"/>
</dbReference>
<evidence type="ECO:0000259" key="9">
    <source>
        <dbReference type="PROSITE" id="PS50885"/>
    </source>
</evidence>
<feature type="transmembrane region" description="Helical" evidence="7">
    <location>
        <begin position="12"/>
        <end position="35"/>
    </location>
</feature>
<comment type="subcellular location">
    <subcellularLocation>
        <location evidence="2">Membrane</location>
    </subcellularLocation>
</comment>
<gene>
    <name evidence="10" type="ORF">NJU99_11365</name>
</gene>
<dbReference type="InterPro" id="IPR004358">
    <property type="entry name" value="Sig_transdc_His_kin-like_C"/>
</dbReference>
<dbReference type="InterPro" id="IPR003661">
    <property type="entry name" value="HisK_dim/P_dom"/>
</dbReference>
<evidence type="ECO:0000313" key="11">
    <source>
        <dbReference type="Proteomes" id="UP001060012"/>
    </source>
</evidence>